<keyword evidence="3" id="KW-0812">Transmembrane</keyword>
<dbReference type="OrthoDB" id="656845at2759"/>
<keyword evidence="3" id="KW-1133">Transmembrane helix</keyword>
<feature type="compositionally biased region" description="Basic and acidic residues" evidence="2">
    <location>
        <begin position="248"/>
        <end position="262"/>
    </location>
</feature>
<evidence type="ECO:0000313" key="5">
    <source>
        <dbReference type="Proteomes" id="UP000231279"/>
    </source>
</evidence>
<name>A0A2G9G3E0_9LAMI</name>
<keyword evidence="1" id="KW-0175">Coiled coil</keyword>
<feature type="compositionally biased region" description="Acidic residues" evidence="2">
    <location>
        <begin position="544"/>
        <end position="555"/>
    </location>
</feature>
<comment type="caution">
    <text evidence="4">The sequence shown here is derived from an EMBL/GenBank/DDBJ whole genome shotgun (WGS) entry which is preliminary data.</text>
</comment>
<keyword evidence="5" id="KW-1185">Reference proteome</keyword>
<evidence type="ECO:0000313" key="4">
    <source>
        <dbReference type="EMBL" id="PIM99664.1"/>
    </source>
</evidence>
<feature type="compositionally biased region" description="Basic and acidic residues" evidence="2">
    <location>
        <begin position="354"/>
        <end position="370"/>
    </location>
</feature>
<evidence type="ECO:0000256" key="1">
    <source>
        <dbReference type="SAM" id="Coils"/>
    </source>
</evidence>
<feature type="compositionally biased region" description="Low complexity" evidence="2">
    <location>
        <begin position="443"/>
        <end position="453"/>
    </location>
</feature>
<sequence length="555" mass="63326">MKGGYGHMHATYNSGRRRWNSYTLMATMLLVFGCAILGAMGIQRLKDRRVLSLLIKEKDDQILSLHLLLQKERAHVQEVKKKTEEMKLKTYNLRAQNKQLNNRLLEMQSTISSLKEEQRTIELAFQEKQNEAKLLRERHREIKDQNPQVKALTEILQQKEAEIEDLKNQLQVGSASTDEASVIPSNITAEAHVSGSEIVVNMHDSPNQREEQRENGMLFEGRSEITRNGKGEGLENSKEQSAANGTTHVDRRNNQVEPKDNNDNQNGGMSKTQQKNNEHETEMIENLGTEEQKPRAKDSEELATEGDAHSRKISMSVGNGQELGLPKVRLRGKFSYLRRAKGKRWRPLTNSQRSVERTGENGNKLEEEQPRNQGKIQDSLIGLRMQNESALKNQQFRVDDKLPEDVQDNIKDYVRGYNEENSEDSPPGIMLRNRIEPVDTDAMSHANSSSMNSQISKAEMPKYSTTNSEDSRLSRKATIQHREEEGQSKERDVITEHTEIRTDNSPGQTDVDETNEDSDNTQVQNFEETELGNITSTKSAHNSEEDEERTDETEF</sequence>
<organism evidence="4 5">
    <name type="scientific">Handroanthus impetiginosus</name>
    <dbReference type="NCBI Taxonomy" id="429701"/>
    <lineage>
        <taxon>Eukaryota</taxon>
        <taxon>Viridiplantae</taxon>
        <taxon>Streptophyta</taxon>
        <taxon>Embryophyta</taxon>
        <taxon>Tracheophyta</taxon>
        <taxon>Spermatophyta</taxon>
        <taxon>Magnoliopsida</taxon>
        <taxon>eudicotyledons</taxon>
        <taxon>Gunneridae</taxon>
        <taxon>Pentapetalae</taxon>
        <taxon>asterids</taxon>
        <taxon>lamiids</taxon>
        <taxon>Lamiales</taxon>
        <taxon>Bignoniaceae</taxon>
        <taxon>Crescentiina</taxon>
        <taxon>Tabebuia alliance</taxon>
        <taxon>Handroanthus</taxon>
    </lineage>
</organism>
<dbReference type="PANTHER" id="PTHR36143">
    <property type="entry name" value="OS08G0177500 PROTEIN"/>
    <property type="match status" value="1"/>
</dbReference>
<reference evidence="5" key="1">
    <citation type="journal article" date="2018" name="Gigascience">
        <title>Genome assembly of the Pink Ipe (Handroanthus impetiginosus, Bignoniaceae), a highly valued, ecologically keystone Neotropical timber forest tree.</title>
        <authorList>
            <person name="Silva-Junior O.B."/>
            <person name="Grattapaglia D."/>
            <person name="Novaes E."/>
            <person name="Collevatti R.G."/>
        </authorList>
    </citation>
    <scope>NUCLEOTIDE SEQUENCE [LARGE SCALE GENOMIC DNA]</scope>
    <source>
        <strain evidence="5">cv. UFG-1</strain>
    </source>
</reference>
<evidence type="ECO:0000256" key="2">
    <source>
        <dbReference type="SAM" id="MobiDB-lite"/>
    </source>
</evidence>
<accession>A0A2G9G3E0</accession>
<evidence type="ECO:0000256" key="3">
    <source>
        <dbReference type="SAM" id="Phobius"/>
    </source>
</evidence>
<dbReference type="PROSITE" id="PS51257">
    <property type="entry name" value="PROKAR_LIPOPROTEIN"/>
    <property type="match status" value="1"/>
</dbReference>
<feature type="compositionally biased region" description="Basic and acidic residues" evidence="2">
    <location>
        <begin position="480"/>
        <end position="502"/>
    </location>
</feature>
<dbReference type="STRING" id="429701.A0A2G9G3E0"/>
<dbReference type="Proteomes" id="UP000231279">
    <property type="component" value="Unassembled WGS sequence"/>
</dbReference>
<protein>
    <submittedName>
        <fullName evidence="4">Uncharacterized protein</fullName>
    </submittedName>
</protein>
<feature type="transmembrane region" description="Helical" evidence="3">
    <location>
        <begin position="21"/>
        <end position="42"/>
    </location>
</feature>
<gene>
    <name evidence="4" type="ORF">CDL12_27840</name>
</gene>
<feature type="region of interest" description="Disordered" evidence="2">
    <location>
        <begin position="204"/>
        <end position="318"/>
    </location>
</feature>
<feature type="region of interest" description="Disordered" evidence="2">
    <location>
        <begin position="416"/>
        <end position="555"/>
    </location>
</feature>
<feature type="coiled-coil region" evidence="1">
    <location>
        <begin position="69"/>
        <end position="176"/>
    </location>
</feature>
<feature type="compositionally biased region" description="Polar residues" evidence="2">
    <location>
        <begin position="263"/>
        <end position="275"/>
    </location>
</feature>
<feature type="region of interest" description="Disordered" evidence="2">
    <location>
        <begin position="345"/>
        <end position="377"/>
    </location>
</feature>
<proteinExistence type="predicted"/>
<dbReference type="PANTHER" id="PTHR36143:SF4">
    <property type="entry name" value="OS08G0177500 PROTEIN"/>
    <property type="match status" value="1"/>
</dbReference>
<feature type="compositionally biased region" description="Polar residues" evidence="2">
    <location>
        <begin position="520"/>
        <end position="540"/>
    </location>
</feature>
<keyword evidence="3" id="KW-0472">Membrane</keyword>
<dbReference type="EMBL" id="NKXS01007446">
    <property type="protein sequence ID" value="PIM99664.1"/>
    <property type="molecule type" value="Genomic_DNA"/>
</dbReference>
<feature type="compositionally biased region" description="Basic and acidic residues" evidence="2">
    <location>
        <begin position="221"/>
        <end position="238"/>
    </location>
</feature>
<dbReference type="AlphaFoldDB" id="A0A2G9G3E0"/>
<feature type="compositionally biased region" description="Acidic residues" evidence="2">
    <location>
        <begin position="510"/>
        <end position="519"/>
    </location>
</feature>
<feature type="compositionally biased region" description="Basic and acidic residues" evidence="2">
    <location>
        <begin position="290"/>
        <end position="310"/>
    </location>
</feature>